<organism evidence="1 2">
    <name type="scientific">Streptomonospora salina</name>
    <dbReference type="NCBI Taxonomy" id="104205"/>
    <lineage>
        <taxon>Bacteria</taxon>
        <taxon>Bacillati</taxon>
        <taxon>Actinomycetota</taxon>
        <taxon>Actinomycetes</taxon>
        <taxon>Streptosporangiales</taxon>
        <taxon>Nocardiopsidaceae</taxon>
        <taxon>Streptomonospora</taxon>
    </lineage>
</organism>
<accession>A0A841EC97</accession>
<protein>
    <submittedName>
        <fullName evidence="1">Uncharacterized protein</fullName>
    </submittedName>
</protein>
<dbReference type="EMBL" id="JACHLY010000001">
    <property type="protein sequence ID" value="MBB6000034.1"/>
    <property type="molecule type" value="Genomic_DNA"/>
</dbReference>
<dbReference type="AlphaFoldDB" id="A0A841EC97"/>
<name>A0A841EC97_9ACTN</name>
<evidence type="ECO:0000313" key="1">
    <source>
        <dbReference type="EMBL" id="MBB6000034.1"/>
    </source>
</evidence>
<keyword evidence="2" id="KW-1185">Reference proteome</keyword>
<evidence type="ECO:0000313" key="2">
    <source>
        <dbReference type="Proteomes" id="UP000578077"/>
    </source>
</evidence>
<comment type="caution">
    <text evidence="1">The sequence shown here is derived from an EMBL/GenBank/DDBJ whole genome shotgun (WGS) entry which is preliminary data.</text>
</comment>
<reference evidence="1 2" key="1">
    <citation type="submission" date="2020-08" db="EMBL/GenBank/DDBJ databases">
        <title>Sequencing the genomes of 1000 actinobacteria strains.</title>
        <authorList>
            <person name="Klenk H.-P."/>
        </authorList>
    </citation>
    <scope>NUCLEOTIDE SEQUENCE [LARGE SCALE GENOMIC DNA]</scope>
    <source>
        <strain evidence="1 2">DSM 44593</strain>
    </source>
</reference>
<dbReference type="Proteomes" id="UP000578077">
    <property type="component" value="Unassembled WGS sequence"/>
</dbReference>
<proteinExistence type="predicted"/>
<sequence>MPEEFYEGRSPIQFGDDPFVHDVHQQGMPTEVEEILFHAYPGHLQYVGPYVGEATFGFRPGGSGESVRTG</sequence>
<gene>
    <name evidence="1" type="ORF">HNR25_003785</name>
</gene>